<dbReference type="RefSeq" id="WP_135443372.1">
    <property type="nucleotide sequence ID" value="NZ_SRLE01000007.1"/>
</dbReference>
<dbReference type="InterPro" id="IPR042098">
    <property type="entry name" value="TauD-like_sf"/>
</dbReference>
<dbReference type="GO" id="GO:0016706">
    <property type="term" value="F:2-oxoglutarate-dependent dioxygenase activity"/>
    <property type="evidence" value="ECO:0007669"/>
    <property type="project" value="UniProtKB-ARBA"/>
</dbReference>
<keyword evidence="5" id="KW-0408">Iron</keyword>
<dbReference type="Gene3D" id="3.60.130.10">
    <property type="entry name" value="Clavaminate synthase-like"/>
    <property type="match status" value="1"/>
</dbReference>
<dbReference type="Pfam" id="PF02668">
    <property type="entry name" value="TauD"/>
    <property type="match status" value="1"/>
</dbReference>
<evidence type="ECO:0000313" key="8">
    <source>
        <dbReference type="Proteomes" id="UP000298050"/>
    </source>
</evidence>
<keyword evidence="8" id="KW-1185">Reference proteome</keyword>
<dbReference type="InterPro" id="IPR051178">
    <property type="entry name" value="TfdA_dioxygenase"/>
</dbReference>
<gene>
    <name evidence="7" type="ORF">E4634_09785</name>
</gene>
<dbReference type="AlphaFoldDB" id="A0A4Z0M1S9"/>
<dbReference type="Proteomes" id="UP000298050">
    <property type="component" value="Unassembled WGS sequence"/>
</dbReference>
<feature type="domain" description="TauD/TfdA-like" evidence="6">
    <location>
        <begin position="14"/>
        <end position="279"/>
    </location>
</feature>
<keyword evidence="3 7" id="KW-0223">Dioxygenase</keyword>
<evidence type="ECO:0000256" key="1">
    <source>
        <dbReference type="ARBA" id="ARBA00005896"/>
    </source>
</evidence>
<dbReference type="PANTHER" id="PTHR43779:SF3">
    <property type="entry name" value="(3R)-3-[(CARBOXYMETHYL)AMINO]FATTY ACID OXYGENASE_DECARBOXYLASE"/>
    <property type="match status" value="1"/>
</dbReference>
<evidence type="ECO:0000256" key="2">
    <source>
        <dbReference type="ARBA" id="ARBA00022723"/>
    </source>
</evidence>
<name>A0A4Z0M1S9_9GAMM</name>
<dbReference type="SUPFAM" id="SSF51197">
    <property type="entry name" value="Clavaminate synthase-like"/>
    <property type="match status" value="1"/>
</dbReference>
<proteinExistence type="inferred from homology"/>
<comment type="caution">
    <text evidence="7">The sequence shown here is derived from an EMBL/GenBank/DDBJ whole genome shotgun (WGS) entry which is preliminary data.</text>
</comment>
<organism evidence="7 8">
    <name type="scientific">Mangrovimicrobium sediminis</name>
    <dbReference type="NCBI Taxonomy" id="2562682"/>
    <lineage>
        <taxon>Bacteria</taxon>
        <taxon>Pseudomonadati</taxon>
        <taxon>Pseudomonadota</taxon>
        <taxon>Gammaproteobacteria</taxon>
        <taxon>Cellvibrionales</taxon>
        <taxon>Halieaceae</taxon>
        <taxon>Mangrovimicrobium</taxon>
    </lineage>
</organism>
<dbReference type="InterPro" id="IPR003819">
    <property type="entry name" value="TauD/TfdA-like"/>
</dbReference>
<evidence type="ECO:0000256" key="4">
    <source>
        <dbReference type="ARBA" id="ARBA00023002"/>
    </source>
</evidence>
<dbReference type="EMBL" id="SRLE01000007">
    <property type="protein sequence ID" value="TGD73318.1"/>
    <property type="molecule type" value="Genomic_DNA"/>
</dbReference>
<evidence type="ECO:0000313" key="7">
    <source>
        <dbReference type="EMBL" id="TGD73318.1"/>
    </source>
</evidence>
<dbReference type="GO" id="GO:0046872">
    <property type="term" value="F:metal ion binding"/>
    <property type="evidence" value="ECO:0007669"/>
    <property type="project" value="UniProtKB-KW"/>
</dbReference>
<comment type="similarity">
    <text evidence="1">Belongs to the TfdA dioxygenase family.</text>
</comment>
<evidence type="ECO:0000256" key="3">
    <source>
        <dbReference type="ARBA" id="ARBA00022964"/>
    </source>
</evidence>
<evidence type="ECO:0000259" key="6">
    <source>
        <dbReference type="Pfam" id="PF02668"/>
    </source>
</evidence>
<evidence type="ECO:0000256" key="5">
    <source>
        <dbReference type="ARBA" id="ARBA00023004"/>
    </source>
</evidence>
<keyword evidence="2" id="KW-0479">Metal-binding</keyword>
<dbReference type="OrthoDB" id="581608at2"/>
<keyword evidence="4" id="KW-0560">Oxidoreductase</keyword>
<dbReference type="PANTHER" id="PTHR43779">
    <property type="entry name" value="DIOXYGENASE RV0097-RELATED"/>
    <property type="match status" value="1"/>
</dbReference>
<reference evidence="7 8" key="1">
    <citation type="submission" date="2019-04" db="EMBL/GenBank/DDBJ databases">
        <title>Taxonomy of novel Haliea sp. from mangrove soil of West Coast of India.</title>
        <authorList>
            <person name="Verma A."/>
            <person name="Kumar P."/>
            <person name="Krishnamurthi S."/>
        </authorList>
    </citation>
    <scope>NUCLEOTIDE SEQUENCE [LARGE SCALE GENOMIC DNA]</scope>
    <source>
        <strain evidence="7 8">SAOS-164</strain>
    </source>
</reference>
<accession>A0A4Z0M1S9</accession>
<protein>
    <submittedName>
        <fullName evidence="7">TauD/TfdA family dioxygenase</fullName>
    </submittedName>
</protein>
<sequence length="287" mass="32283">MEAHAISEKIRFERITPNLGAYAHVAPQDIVADGVPDRILEALTEYGVLVFPQLNLSDELMVELTGCMGDLEKPVATADGSDTANKGIYPISLAKSDKSQREYVIGNNWWHMDGTSYSVPGKATLLKCEQPPSAGGDTEFAHLFAAWEAMPEERKRELENLHVVHCLEAVGRKFKPDYDVEDQARWHKVFPPTEHPLVWHQKSGRTSLVIGSTAWGIRELPEDEGSKLLDELVEYCTQDEFTYRHHWHKGDLVIFNNPGLLHRSQPYDEASGRLMHRTTIKGSEAIA</sequence>